<dbReference type="EnsemblPlants" id="Pp3c14_25989V3.1">
    <property type="protein sequence ID" value="PAC:32962219.CDS.1"/>
    <property type="gene ID" value="Pp3c14_25989"/>
</dbReference>
<name>A0A2K1JJE0_PHYPA</name>
<dbReference type="Proteomes" id="UP000006727">
    <property type="component" value="Chromosome 14"/>
</dbReference>
<sequence>MTAEIAAALLVLGYNLQDPSPRTCNSGNYESDLSLMQCVISCREFVESWKHLRSMVIFSLICKCTTIKF</sequence>
<accession>A0A2K1JJE0</accession>
<reference evidence="1 3" key="1">
    <citation type="journal article" date="2008" name="Science">
        <title>The Physcomitrella genome reveals evolutionary insights into the conquest of land by plants.</title>
        <authorList>
            <person name="Rensing S."/>
            <person name="Lang D."/>
            <person name="Zimmer A."/>
            <person name="Terry A."/>
            <person name="Salamov A."/>
            <person name="Shapiro H."/>
            <person name="Nishiyama T."/>
            <person name="Perroud P.-F."/>
            <person name="Lindquist E."/>
            <person name="Kamisugi Y."/>
            <person name="Tanahashi T."/>
            <person name="Sakakibara K."/>
            <person name="Fujita T."/>
            <person name="Oishi K."/>
            <person name="Shin-I T."/>
            <person name="Kuroki Y."/>
            <person name="Toyoda A."/>
            <person name="Suzuki Y."/>
            <person name="Hashimoto A."/>
            <person name="Yamaguchi K."/>
            <person name="Sugano A."/>
            <person name="Kohara Y."/>
            <person name="Fujiyama A."/>
            <person name="Anterola A."/>
            <person name="Aoki S."/>
            <person name="Ashton N."/>
            <person name="Barbazuk W.B."/>
            <person name="Barker E."/>
            <person name="Bennetzen J."/>
            <person name="Bezanilla M."/>
            <person name="Blankenship R."/>
            <person name="Cho S.H."/>
            <person name="Dutcher S."/>
            <person name="Estelle M."/>
            <person name="Fawcett J.A."/>
            <person name="Gundlach H."/>
            <person name="Hanada K."/>
            <person name="Heyl A."/>
            <person name="Hicks K.A."/>
            <person name="Hugh J."/>
            <person name="Lohr M."/>
            <person name="Mayer K."/>
            <person name="Melkozernov A."/>
            <person name="Murata T."/>
            <person name="Nelson D."/>
            <person name="Pils B."/>
            <person name="Prigge M."/>
            <person name="Reiss B."/>
            <person name="Renner T."/>
            <person name="Rombauts S."/>
            <person name="Rushton P."/>
            <person name="Sanderfoot A."/>
            <person name="Schween G."/>
            <person name="Shiu S.-H."/>
            <person name="Stueber K."/>
            <person name="Theodoulou F.L."/>
            <person name="Tu H."/>
            <person name="Van de Peer Y."/>
            <person name="Verrier P.J."/>
            <person name="Waters E."/>
            <person name="Wood A."/>
            <person name="Yang L."/>
            <person name="Cove D."/>
            <person name="Cuming A."/>
            <person name="Hasebe M."/>
            <person name="Lucas S."/>
            <person name="Mishler D.B."/>
            <person name="Reski R."/>
            <person name="Grigoriev I."/>
            <person name="Quatrano R.S."/>
            <person name="Boore J.L."/>
        </authorList>
    </citation>
    <scope>NUCLEOTIDE SEQUENCE [LARGE SCALE GENOMIC DNA]</scope>
    <source>
        <strain evidence="2 3">cv. Gransden 2004</strain>
    </source>
</reference>
<dbReference type="InParanoid" id="A0A2K1JJE0"/>
<proteinExistence type="predicted"/>
<dbReference type="AlphaFoldDB" id="A0A2K1JJE0"/>
<evidence type="ECO:0000313" key="1">
    <source>
        <dbReference type="EMBL" id="PNR41639.1"/>
    </source>
</evidence>
<dbReference type="EMBL" id="ABEU02000014">
    <property type="protein sequence ID" value="PNR41639.1"/>
    <property type="molecule type" value="Genomic_DNA"/>
</dbReference>
<evidence type="ECO:0000313" key="3">
    <source>
        <dbReference type="Proteomes" id="UP000006727"/>
    </source>
</evidence>
<reference evidence="2" key="3">
    <citation type="submission" date="2020-12" db="UniProtKB">
        <authorList>
            <consortium name="EnsemblPlants"/>
        </authorList>
    </citation>
    <scope>IDENTIFICATION</scope>
</reference>
<reference evidence="1 3" key="2">
    <citation type="journal article" date="2018" name="Plant J.">
        <title>The Physcomitrella patens chromosome-scale assembly reveals moss genome structure and evolution.</title>
        <authorList>
            <person name="Lang D."/>
            <person name="Ullrich K.K."/>
            <person name="Murat F."/>
            <person name="Fuchs J."/>
            <person name="Jenkins J."/>
            <person name="Haas F.B."/>
            <person name="Piednoel M."/>
            <person name="Gundlach H."/>
            <person name="Van Bel M."/>
            <person name="Meyberg R."/>
            <person name="Vives C."/>
            <person name="Morata J."/>
            <person name="Symeonidi A."/>
            <person name="Hiss M."/>
            <person name="Muchero W."/>
            <person name="Kamisugi Y."/>
            <person name="Saleh O."/>
            <person name="Blanc G."/>
            <person name="Decker E.L."/>
            <person name="van Gessel N."/>
            <person name="Grimwood J."/>
            <person name="Hayes R.D."/>
            <person name="Graham S.W."/>
            <person name="Gunter L.E."/>
            <person name="McDaniel S.F."/>
            <person name="Hoernstein S.N.W."/>
            <person name="Larsson A."/>
            <person name="Li F.W."/>
            <person name="Perroud P.F."/>
            <person name="Phillips J."/>
            <person name="Ranjan P."/>
            <person name="Rokshar D.S."/>
            <person name="Rothfels C.J."/>
            <person name="Schneider L."/>
            <person name="Shu S."/>
            <person name="Stevenson D.W."/>
            <person name="Thummler F."/>
            <person name="Tillich M."/>
            <person name="Villarreal Aguilar J.C."/>
            <person name="Widiez T."/>
            <person name="Wong G.K."/>
            <person name="Wymore A."/>
            <person name="Zhang Y."/>
            <person name="Zimmer A.D."/>
            <person name="Quatrano R.S."/>
            <person name="Mayer K.F.X."/>
            <person name="Goodstein D."/>
            <person name="Casacuberta J.M."/>
            <person name="Vandepoele K."/>
            <person name="Reski R."/>
            <person name="Cuming A.C."/>
            <person name="Tuskan G.A."/>
            <person name="Maumus F."/>
            <person name="Salse J."/>
            <person name="Schmutz J."/>
            <person name="Rensing S.A."/>
        </authorList>
    </citation>
    <scope>NUCLEOTIDE SEQUENCE [LARGE SCALE GENOMIC DNA]</scope>
    <source>
        <strain evidence="2 3">cv. Gransden 2004</strain>
    </source>
</reference>
<keyword evidence="3" id="KW-1185">Reference proteome</keyword>
<dbReference type="Gramene" id="Pp3c14_25989V3.1">
    <property type="protein sequence ID" value="PAC:32962219.CDS.1"/>
    <property type="gene ID" value="Pp3c14_25989"/>
</dbReference>
<protein>
    <submittedName>
        <fullName evidence="1 2">Uncharacterized protein</fullName>
    </submittedName>
</protein>
<evidence type="ECO:0000313" key="2">
    <source>
        <dbReference type="EnsemblPlants" id="PAC:32962219.CDS.1"/>
    </source>
</evidence>
<organism evidence="1">
    <name type="scientific">Physcomitrium patens</name>
    <name type="common">Spreading-leaved earth moss</name>
    <name type="synonym">Physcomitrella patens</name>
    <dbReference type="NCBI Taxonomy" id="3218"/>
    <lineage>
        <taxon>Eukaryota</taxon>
        <taxon>Viridiplantae</taxon>
        <taxon>Streptophyta</taxon>
        <taxon>Embryophyta</taxon>
        <taxon>Bryophyta</taxon>
        <taxon>Bryophytina</taxon>
        <taxon>Bryopsida</taxon>
        <taxon>Funariidae</taxon>
        <taxon>Funariales</taxon>
        <taxon>Funariaceae</taxon>
        <taxon>Physcomitrium</taxon>
    </lineage>
</organism>
<gene>
    <name evidence="1" type="ORF">PHYPA_019044</name>
</gene>